<feature type="region of interest" description="Disordered" evidence="1">
    <location>
        <begin position="85"/>
        <end position="121"/>
    </location>
</feature>
<gene>
    <name evidence="2" type="ORF">AVDCRST_MAG06-1111</name>
</gene>
<protein>
    <submittedName>
        <fullName evidence="2">Uncharacterized protein</fullName>
    </submittedName>
</protein>
<proteinExistence type="predicted"/>
<sequence>MRTHATSIPDYLTEALDDVRADRTGAPAGLIPQLATADPPGTSHVRRRVRPLRRGLVGPDARSLLQRRPQPLAFLRAVVGGYGLPGEPACPPRRRQDSAELNPSPLLGRSVACAGHPDRPQ</sequence>
<evidence type="ECO:0000313" key="2">
    <source>
        <dbReference type="EMBL" id="CAA9383460.1"/>
    </source>
</evidence>
<reference evidence="2" key="1">
    <citation type="submission" date="2020-02" db="EMBL/GenBank/DDBJ databases">
        <authorList>
            <person name="Meier V. D."/>
        </authorList>
    </citation>
    <scope>NUCLEOTIDE SEQUENCE</scope>
    <source>
        <strain evidence="2">AVDCRST_MAG06</strain>
    </source>
</reference>
<dbReference type="AlphaFoldDB" id="A0A6J4NE25"/>
<dbReference type="EMBL" id="CADCUP010000077">
    <property type="protein sequence ID" value="CAA9383460.1"/>
    <property type="molecule type" value="Genomic_DNA"/>
</dbReference>
<name>A0A6J4NE25_9ACTN</name>
<accession>A0A6J4NE25</accession>
<evidence type="ECO:0000256" key="1">
    <source>
        <dbReference type="SAM" id="MobiDB-lite"/>
    </source>
</evidence>
<organism evidence="2">
    <name type="scientific">uncultured Nocardioides sp</name>
    <dbReference type="NCBI Taxonomy" id="198441"/>
    <lineage>
        <taxon>Bacteria</taxon>
        <taxon>Bacillati</taxon>
        <taxon>Actinomycetota</taxon>
        <taxon>Actinomycetes</taxon>
        <taxon>Propionibacteriales</taxon>
        <taxon>Nocardioidaceae</taxon>
        <taxon>Nocardioides</taxon>
        <taxon>environmental samples</taxon>
    </lineage>
</organism>